<protein>
    <submittedName>
        <fullName evidence="2">Uncharacterized protein</fullName>
    </submittedName>
</protein>
<dbReference type="EMBL" id="JACRDE010000033">
    <property type="protein sequence ID" value="MBI5248056.1"/>
    <property type="molecule type" value="Genomic_DNA"/>
</dbReference>
<evidence type="ECO:0000313" key="3">
    <source>
        <dbReference type="Proteomes" id="UP000807825"/>
    </source>
</evidence>
<comment type="caution">
    <text evidence="2">The sequence shown here is derived from an EMBL/GenBank/DDBJ whole genome shotgun (WGS) entry which is preliminary data.</text>
</comment>
<feature type="region of interest" description="Disordered" evidence="1">
    <location>
        <begin position="272"/>
        <end position="328"/>
    </location>
</feature>
<proteinExistence type="predicted"/>
<dbReference type="AlphaFoldDB" id="A0A9D6Z4B9"/>
<feature type="compositionally biased region" description="Polar residues" evidence="1">
    <location>
        <begin position="298"/>
        <end position="308"/>
    </location>
</feature>
<name>A0A9D6Z4B9_9BACT</name>
<accession>A0A9D6Z4B9</accession>
<dbReference type="Proteomes" id="UP000807825">
    <property type="component" value="Unassembled WGS sequence"/>
</dbReference>
<reference evidence="2" key="1">
    <citation type="submission" date="2020-07" db="EMBL/GenBank/DDBJ databases">
        <title>Huge and variable diversity of episymbiotic CPR bacteria and DPANN archaea in groundwater ecosystems.</title>
        <authorList>
            <person name="He C.Y."/>
            <person name="Keren R."/>
            <person name="Whittaker M."/>
            <person name="Farag I.F."/>
            <person name="Doudna J."/>
            <person name="Cate J.H.D."/>
            <person name="Banfield J.F."/>
        </authorList>
    </citation>
    <scope>NUCLEOTIDE SEQUENCE</scope>
    <source>
        <strain evidence="2">NC_groundwater_1664_Pr3_B-0.1um_52_9</strain>
    </source>
</reference>
<feature type="compositionally biased region" description="Low complexity" evidence="1">
    <location>
        <begin position="283"/>
        <end position="292"/>
    </location>
</feature>
<evidence type="ECO:0000256" key="1">
    <source>
        <dbReference type="SAM" id="MobiDB-lite"/>
    </source>
</evidence>
<organism evidence="2 3">
    <name type="scientific">Desulfomonile tiedjei</name>
    <dbReference type="NCBI Taxonomy" id="2358"/>
    <lineage>
        <taxon>Bacteria</taxon>
        <taxon>Pseudomonadati</taxon>
        <taxon>Thermodesulfobacteriota</taxon>
        <taxon>Desulfomonilia</taxon>
        <taxon>Desulfomonilales</taxon>
        <taxon>Desulfomonilaceae</taxon>
        <taxon>Desulfomonile</taxon>
    </lineage>
</organism>
<gene>
    <name evidence="2" type="ORF">HY912_01055</name>
</gene>
<evidence type="ECO:0000313" key="2">
    <source>
        <dbReference type="EMBL" id="MBI5248056.1"/>
    </source>
</evidence>
<sequence length="594" mass="66027">MKITRNNMKALIVGLVCLSLWISRPVFGDQLFAPDYIWQRGIDSKTDPVEIADTHLGISYRDDGAIDSRGHFTTFDRPDRFYETPGLNCSGLVVSASRFVFDKNFTLEDVTRDRLGNSGNNSSMGKDWDFGWDLILNLTDGRQRKVVMPDGRDYALDGADGMTLRGFDMHDTAAWQRVLSQMRPGRIYLGSISRPGNERPYKVLHYHVVMMLPDQKGGVWLYHATRRSNVHKMNINSPQGLNRFMSQFRGSREDTKKILVLESVLPRIGEEMVADAGGPPTPQFAAQQQPGASEPAPQESTSQQTGGPETSEEMESQAEKPVTQQEKGPELVINHLSGKAYKTFPDVNASIPRFSDETKTELAFRFQNQGDNPRQVQIILKAPEGSFQYQGQIPTGVDEFAVTYPRDFGKASSGLLRTGEYLMDVRLDGAQWLANLFDVALPREAEPKLVSVKVPNTVEAGKPFTVRIDAQNMGAESDYGGITVSCPNPSGLKIVSAKPGKVYGPGSTVLSVMSDKIRTKVPMAERWIELWGEKKAYDMTVQLQAGQPGTYPLYVRCALRGVNVKSSVILMDPRTSEKADQQGFPVKVYNITVR</sequence>